<comment type="caution">
    <text evidence="2">The sequence shown here is derived from an EMBL/GenBank/DDBJ whole genome shotgun (WGS) entry which is preliminary data.</text>
</comment>
<feature type="compositionally biased region" description="Basic residues" evidence="1">
    <location>
        <begin position="25"/>
        <end position="38"/>
    </location>
</feature>
<evidence type="ECO:0000256" key="1">
    <source>
        <dbReference type="SAM" id="MobiDB-lite"/>
    </source>
</evidence>
<protein>
    <submittedName>
        <fullName evidence="2">Uncharacterized protein</fullName>
    </submittedName>
</protein>
<gene>
    <name evidence="2" type="ORF">TNIN_360831</name>
</gene>
<reference evidence="2" key="1">
    <citation type="submission" date="2020-08" db="EMBL/GenBank/DDBJ databases">
        <title>Multicomponent nature underlies the extraordinary mechanical properties of spider dragline silk.</title>
        <authorList>
            <person name="Kono N."/>
            <person name="Nakamura H."/>
            <person name="Mori M."/>
            <person name="Yoshida Y."/>
            <person name="Ohtoshi R."/>
            <person name="Malay A.D."/>
            <person name="Moran D.A.P."/>
            <person name="Tomita M."/>
            <person name="Numata K."/>
            <person name="Arakawa K."/>
        </authorList>
    </citation>
    <scope>NUCLEOTIDE SEQUENCE</scope>
</reference>
<evidence type="ECO:0000313" key="2">
    <source>
        <dbReference type="EMBL" id="GFY64324.1"/>
    </source>
</evidence>
<organism evidence="2 3">
    <name type="scientific">Trichonephila inaurata madagascariensis</name>
    <dbReference type="NCBI Taxonomy" id="2747483"/>
    <lineage>
        <taxon>Eukaryota</taxon>
        <taxon>Metazoa</taxon>
        <taxon>Ecdysozoa</taxon>
        <taxon>Arthropoda</taxon>
        <taxon>Chelicerata</taxon>
        <taxon>Arachnida</taxon>
        <taxon>Araneae</taxon>
        <taxon>Araneomorphae</taxon>
        <taxon>Entelegynae</taxon>
        <taxon>Araneoidea</taxon>
        <taxon>Nephilidae</taxon>
        <taxon>Trichonephila</taxon>
        <taxon>Trichonephila inaurata</taxon>
    </lineage>
</organism>
<sequence>MQAQGGPVRSRRERCKRPNPYNQSRHYRKQSKHQGRQKPKQEPRNERSSCQSPRQSRNSRQQDRQVTNGTPASRRTASLEVLIGDVKNMRKN</sequence>
<dbReference type="EMBL" id="BMAV01015196">
    <property type="protein sequence ID" value="GFY64324.1"/>
    <property type="molecule type" value="Genomic_DNA"/>
</dbReference>
<accession>A0A8X7CAR2</accession>
<name>A0A8X7CAR2_9ARAC</name>
<keyword evidence="3" id="KW-1185">Reference proteome</keyword>
<proteinExistence type="predicted"/>
<dbReference type="AlphaFoldDB" id="A0A8X7CAR2"/>
<feature type="compositionally biased region" description="Polar residues" evidence="1">
    <location>
        <begin position="66"/>
        <end position="76"/>
    </location>
</feature>
<feature type="compositionally biased region" description="Low complexity" evidence="1">
    <location>
        <begin position="48"/>
        <end position="59"/>
    </location>
</feature>
<evidence type="ECO:0000313" key="3">
    <source>
        <dbReference type="Proteomes" id="UP000886998"/>
    </source>
</evidence>
<feature type="region of interest" description="Disordered" evidence="1">
    <location>
        <begin position="1"/>
        <end position="92"/>
    </location>
</feature>
<dbReference type="Proteomes" id="UP000886998">
    <property type="component" value="Unassembled WGS sequence"/>
</dbReference>